<organism evidence="3 4">
    <name type="scientific">Didymella heteroderae</name>
    <dbReference type="NCBI Taxonomy" id="1769908"/>
    <lineage>
        <taxon>Eukaryota</taxon>
        <taxon>Fungi</taxon>
        <taxon>Dikarya</taxon>
        <taxon>Ascomycota</taxon>
        <taxon>Pezizomycotina</taxon>
        <taxon>Dothideomycetes</taxon>
        <taxon>Pleosporomycetidae</taxon>
        <taxon>Pleosporales</taxon>
        <taxon>Pleosporineae</taxon>
        <taxon>Didymellaceae</taxon>
        <taxon>Didymella</taxon>
    </lineage>
</organism>
<dbReference type="AlphaFoldDB" id="A0A9P4WNK2"/>
<dbReference type="GO" id="GO:0008483">
    <property type="term" value="F:transaminase activity"/>
    <property type="evidence" value="ECO:0007669"/>
    <property type="project" value="TreeGrafter"/>
</dbReference>
<gene>
    <name evidence="3" type="ORF">E8E12_000245</name>
</gene>
<comment type="caution">
    <text evidence="3">The sequence shown here is derived from an EMBL/GenBank/DDBJ whole genome shotgun (WGS) entry which is preliminary data.</text>
</comment>
<keyword evidence="1" id="KW-0663">Pyridoxal phosphate</keyword>
<feature type="domain" description="Aminotransferase class I/classII large" evidence="2">
    <location>
        <begin position="79"/>
        <end position="437"/>
    </location>
</feature>
<sequence length="443" mass="48004">MPATALSSRGTTASVNYPKDFALWDIISNLWHPESNPDGYVSLGLAENVLMHNELREFLNSKKLVDPQAVSFTYGSGPYGSKGIRASITNFMNHHFKPFSPLQPDHVMVTNGVSVAIEHCAWGLANPGDGILLGRPYYRAFLPDIGMRTGVKVVPVSFGTVDPCGVDCVAAYEATLLKSNAEGVKIRALMLCHPHNPLGRCYSIDTLIALLRLCSKYNIHLISDEIYALTVWVNTIDSPAPTRPAVPFSSILSLDVASLIDPSLVHVLWGVSKDFGANGLRSGAIISPGNPGFIQACKACGIWSSPSSLAENAVCAILNDEEFVERYIGLNRERLSTAYAHAVAELKKHGIEHIPGANAAFFIWINLGKMFKDDVAGSMKSVSLSDDIGVTARVHERLMARKVYLVDGDAAGAEEEGWFRLVFTQPPELITEAIGRISAALRA</sequence>
<evidence type="ECO:0000313" key="4">
    <source>
        <dbReference type="Proteomes" id="UP000758155"/>
    </source>
</evidence>
<reference evidence="3" key="1">
    <citation type="submission" date="2019-04" db="EMBL/GenBank/DDBJ databases">
        <title>Sequencing of skin fungus with MAO and IRED activity.</title>
        <authorList>
            <person name="Marsaioli A.J."/>
            <person name="Bonatto J.M.C."/>
            <person name="Reis Junior O."/>
        </authorList>
    </citation>
    <scope>NUCLEOTIDE SEQUENCE</scope>
    <source>
        <strain evidence="3">28M1</strain>
    </source>
</reference>
<dbReference type="PANTHER" id="PTHR43795:SF63">
    <property type="entry name" value="PUTATIVE (AFU_ORTHOLOGUE AFUA_4G00630)-RELATED"/>
    <property type="match status" value="1"/>
</dbReference>
<dbReference type="InterPro" id="IPR015422">
    <property type="entry name" value="PyrdxlP-dep_Trfase_small"/>
</dbReference>
<dbReference type="Gene3D" id="3.90.1150.10">
    <property type="entry name" value="Aspartate Aminotransferase, domain 1"/>
    <property type="match status" value="1"/>
</dbReference>
<name>A0A9P4WNK2_9PLEO</name>
<dbReference type="Gene3D" id="3.40.640.10">
    <property type="entry name" value="Type I PLP-dependent aspartate aminotransferase-like (Major domain)"/>
    <property type="match status" value="1"/>
</dbReference>
<dbReference type="PRINTS" id="PR00753">
    <property type="entry name" value="ACCSYNTHASE"/>
</dbReference>
<dbReference type="InterPro" id="IPR015421">
    <property type="entry name" value="PyrdxlP-dep_Trfase_major"/>
</dbReference>
<dbReference type="CDD" id="cd00609">
    <property type="entry name" value="AAT_like"/>
    <property type="match status" value="1"/>
</dbReference>
<evidence type="ECO:0000259" key="2">
    <source>
        <dbReference type="Pfam" id="PF00155"/>
    </source>
</evidence>
<evidence type="ECO:0000256" key="1">
    <source>
        <dbReference type="ARBA" id="ARBA00022898"/>
    </source>
</evidence>
<dbReference type="Pfam" id="PF00155">
    <property type="entry name" value="Aminotran_1_2"/>
    <property type="match status" value="1"/>
</dbReference>
<dbReference type="SUPFAM" id="SSF53383">
    <property type="entry name" value="PLP-dependent transferases"/>
    <property type="match status" value="1"/>
</dbReference>
<dbReference type="InterPro" id="IPR004839">
    <property type="entry name" value="Aminotransferase_I/II_large"/>
</dbReference>
<dbReference type="EMBL" id="SWKV01000039">
    <property type="protein sequence ID" value="KAF3037908.1"/>
    <property type="molecule type" value="Genomic_DNA"/>
</dbReference>
<dbReference type="PANTHER" id="PTHR43795">
    <property type="entry name" value="BIFUNCTIONAL ASPARTATE AMINOTRANSFERASE AND GLUTAMATE/ASPARTATE-PREPHENATE AMINOTRANSFERASE-RELATED"/>
    <property type="match status" value="1"/>
</dbReference>
<dbReference type="GO" id="GO:0006520">
    <property type="term" value="P:amino acid metabolic process"/>
    <property type="evidence" value="ECO:0007669"/>
    <property type="project" value="TreeGrafter"/>
</dbReference>
<protein>
    <recommendedName>
        <fullName evidence="2">Aminotransferase class I/classII large domain-containing protein</fullName>
    </recommendedName>
</protein>
<dbReference type="GO" id="GO:0030170">
    <property type="term" value="F:pyridoxal phosphate binding"/>
    <property type="evidence" value="ECO:0007669"/>
    <property type="project" value="InterPro"/>
</dbReference>
<dbReference type="InterPro" id="IPR050478">
    <property type="entry name" value="Ethylene_sulfur-biosynth"/>
</dbReference>
<dbReference type="InterPro" id="IPR015424">
    <property type="entry name" value="PyrdxlP-dep_Trfase"/>
</dbReference>
<proteinExistence type="predicted"/>
<accession>A0A9P4WNK2</accession>
<dbReference type="Proteomes" id="UP000758155">
    <property type="component" value="Unassembled WGS sequence"/>
</dbReference>
<keyword evidence="4" id="KW-1185">Reference proteome</keyword>
<evidence type="ECO:0000313" key="3">
    <source>
        <dbReference type="EMBL" id="KAF3037908.1"/>
    </source>
</evidence>
<dbReference type="OrthoDB" id="7042322at2759"/>